<protein>
    <submittedName>
        <fullName evidence="1">Uncharacterized protein</fullName>
    </submittedName>
</protein>
<sequence length="219" mass="24938">MAHLRLLEGFTVAFAISQYCVVNAVRGIKRCNSADLRHGSFRKVNDEIWQLDATCSRLFQKCFLDTIRCALNAIQKHTPYVCAVHTPSLEDVAWLRISSLAGVCRRENGRSRATDWLQALAPPKACIIFYGLCKGFQIQLHFLDPILGARPTDTFANERSLGLLQVAARIVYTGDLTRQAQCNPRWAFFRRLLASDAENVAWLRYPCQDSFTNRNYYSQ</sequence>
<evidence type="ECO:0000313" key="1">
    <source>
        <dbReference type="EMBL" id="CBI02874.1"/>
    </source>
</evidence>
<organism evidence="1">
    <name type="scientific">mine drainage metagenome</name>
    <dbReference type="NCBI Taxonomy" id="410659"/>
    <lineage>
        <taxon>unclassified sequences</taxon>
        <taxon>metagenomes</taxon>
        <taxon>ecological metagenomes</taxon>
    </lineage>
</organism>
<comment type="caution">
    <text evidence="1">The sequence shown here is derived from an EMBL/GenBank/DDBJ whole genome shotgun (WGS) entry which is preliminary data.</text>
</comment>
<gene>
    <name evidence="1" type="ORF">CARN4_1239</name>
</gene>
<reference evidence="1" key="1">
    <citation type="submission" date="2009-10" db="EMBL/GenBank/DDBJ databases">
        <title>Diversity of trophic interactions inside an arsenic-rich microbial ecosystem.</title>
        <authorList>
            <person name="Bertin P.N."/>
            <person name="Heinrich-Salmeron A."/>
            <person name="Pelletier E."/>
            <person name="Goulhen-Chollet F."/>
            <person name="Arsene-Ploetze F."/>
            <person name="Gallien S."/>
            <person name="Calteau A."/>
            <person name="Vallenet D."/>
            <person name="Casiot C."/>
            <person name="Chane-Woon-Ming B."/>
            <person name="Giloteaux L."/>
            <person name="Barakat M."/>
            <person name="Bonnefoy V."/>
            <person name="Bruneel O."/>
            <person name="Chandler M."/>
            <person name="Cleiss J."/>
            <person name="Duran R."/>
            <person name="Elbaz-Poulichet F."/>
            <person name="Fonknechten N."/>
            <person name="Lauga B."/>
            <person name="Mornico D."/>
            <person name="Ortet P."/>
            <person name="Schaeffer C."/>
            <person name="Siguier P."/>
            <person name="Alexander Thil Smith A."/>
            <person name="Van Dorsselaer A."/>
            <person name="Weissenbach J."/>
            <person name="Medigue C."/>
            <person name="Le Paslier D."/>
        </authorList>
    </citation>
    <scope>NUCLEOTIDE SEQUENCE</scope>
</reference>
<proteinExistence type="predicted"/>
<accession>E6Q6P9</accession>
<dbReference type="AlphaFoldDB" id="E6Q6P9"/>
<name>E6Q6P9_9ZZZZ</name>
<dbReference type="EMBL" id="CABO01000043">
    <property type="protein sequence ID" value="CBI02874.1"/>
    <property type="molecule type" value="Genomic_DNA"/>
</dbReference>